<evidence type="ECO:0000313" key="4">
    <source>
        <dbReference type="EMBL" id="CAL1155716.1"/>
    </source>
</evidence>
<protein>
    <submittedName>
        <fullName evidence="3">Uncharacterized protein</fullName>
    </submittedName>
</protein>
<accession>A0A9P1D5F8</accession>
<evidence type="ECO:0000256" key="2">
    <source>
        <dbReference type="SAM" id="SignalP"/>
    </source>
</evidence>
<dbReference type="EMBL" id="CAMXCT010003090">
    <property type="protein sequence ID" value="CAI4002341.1"/>
    <property type="molecule type" value="Genomic_DNA"/>
</dbReference>
<evidence type="ECO:0000256" key="1">
    <source>
        <dbReference type="SAM" id="Phobius"/>
    </source>
</evidence>
<reference evidence="3" key="1">
    <citation type="submission" date="2022-10" db="EMBL/GenBank/DDBJ databases">
        <authorList>
            <person name="Chen Y."/>
            <person name="Dougan E. K."/>
            <person name="Chan C."/>
            <person name="Rhodes N."/>
            <person name="Thang M."/>
        </authorList>
    </citation>
    <scope>NUCLEOTIDE SEQUENCE</scope>
</reference>
<feature type="transmembrane region" description="Helical" evidence="1">
    <location>
        <begin position="127"/>
        <end position="146"/>
    </location>
</feature>
<feature type="transmembrane region" description="Helical" evidence="1">
    <location>
        <begin position="68"/>
        <end position="91"/>
    </location>
</feature>
<dbReference type="OrthoDB" id="422946at2759"/>
<organism evidence="3">
    <name type="scientific">Cladocopium goreaui</name>
    <dbReference type="NCBI Taxonomy" id="2562237"/>
    <lineage>
        <taxon>Eukaryota</taxon>
        <taxon>Sar</taxon>
        <taxon>Alveolata</taxon>
        <taxon>Dinophyceae</taxon>
        <taxon>Suessiales</taxon>
        <taxon>Symbiodiniaceae</taxon>
        <taxon>Cladocopium</taxon>
    </lineage>
</organism>
<feature type="chain" id="PRO_5043271062" evidence="2">
    <location>
        <begin position="23"/>
        <end position="535"/>
    </location>
</feature>
<keyword evidence="5" id="KW-1185">Reference proteome</keyword>
<gene>
    <name evidence="3" type="ORF">C1SCF055_LOCUS28300</name>
</gene>
<feature type="transmembrane region" description="Helical" evidence="1">
    <location>
        <begin position="103"/>
        <end position="121"/>
    </location>
</feature>
<keyword evidence="2" id="KW-0732">Signal</keyword>
<dbReference type="AlphaFoldDB" id="A0A9P1D5F8"/>
<name>A0A9P1D5F8_9DINO</name>
<keyword evidence="1" id="KW-1133">Transmembrane helix</keyword>
<sequence length="535" mass="59598">MDSCVAASCCVIFLTLHVLLTGKDVQSFAGQLWLRLREKLRERTEPADNSKAKKQRSYEGLLELRRTNYVLCARVFVHLGAGHSFVLLASFARTQDPDLIPQILIVAGIYVQHLIVAGKFWQPKPCHIRWMSLSIYLQFVVFVLLTPRFKSVDDALMSCKFTLASRYVLSMVFIDTQLSAVCQFLASVASIFSEVSAGRPFMQAALDDVHIYASVMTISMAVEWLIRSRLEALLDTAEAETMLESFRKMLRAVCDGAVLLDSDLRIQGSHECLKHLLMTSTNLHGNDMLRYVAADEQQPFQNFLEMSSDSNQKSAPDVAPPCLRVSLCGAMNSRVACDIFHVPMPPLVGNGACHLLALREDSEGGTQAASRDAVGEIPKELAHHRMRQPRLPGSCARSLSSASSAGTIVPVEDMMLLVDPVESMELEQVHVSFPRSTQGEGISLRRFMKAERWQELQKTLMDYAASSSRAVKDEPRSEIHRLHLRLFGCKVYAEAQIQRFSTASGQAPWQLGTGVTMGRKIMSILSLKNSLPYLK</sequence>
<comment type="caution">
    <text evidence="3">The sequence shown here is derived from an EMBL/GenBank/DDBJ whole genome shotgun (WGS) entry which is preliminary data.</text>
</comment>
<keyword evidence="1" id="KW-0812">Transmembrane</keyword>
<evidence type="ECO:0000313" key="5">
    <source>
        <dbReference type="Proteomes" id="UP001152797"/>
    </source>
</evidence>
<reference evidence="4" key="2">
    <citation type="submission" date="2024-04" db="EMBL/GenBank/DDBJ databases">
        <authorList>
            <person name="Chen Y."/>
            <person name="Shah S."/>
            <person name="Dougan E. K."/>
            <person name="Thang M."/>
            <person name="Chan C."/>
        </authorList>
    </citation>
    <scope>NUCLEOTIDE SEQUENCE [LARGE SCALE GENOMIC DNA]</scope>
</reference>
<dbReference type="EMBL" id="CAMXCT030003090">
    <property type="protein sequence ID" value="CAL4789653.1"/>
    <property type="molecule type" value="Genomic_DNA"/>
</dbReference>
<keyword evidence="1" id="KW-0472">Membrane</keyword>
<feature type="signal peptide" evidence="2">
    <location>
        <begin position="1"/>
        <end position="22"/>
    </location>
</feature>
<evidence type="ECO:0000313" key="3">
    <source>
        <dbReference type="EMBL" id="CAI4002341.1"/>
    </source>
</evidence>
<proteinExistence type="predicted"/>
<dbReference type="Proteomes" id="UP001152797">
    <property type="component" value="Unassembled WGS sequence"/>
</dbReference>
<dbReference type="EMBL" id="CAMXCT020003090">
    <property type="protein sequence ID" value="CAL1155716.1"/>
    <property type="molecule type" value="Genomic_DNA"/>
</dbReference>